<keyword evidence="2" id="KW-1185">Reference proteome</keyword>
<dbReference type="Proteomes" id="UP001166291">
    <property type="component" value="Unassembled WGS sequence"/>
</dbReference>
<evidence type="ECO:0000313" key="2">
    <source>
        <dbReference type="Proteomes" id="UP001166291"/>
    </source>
</evidence>
<dbReference type="RefSeq" id="WP_219042856.1">
    <property type="nucleotide sequence ID" value="NZ_JAHWDQ010000001.1"/>
</dbReference>
<reference evidence="1" key="1">
    <citation type="submission" date="2021-07" db="EMBL/GenBank/DDBJ databases">
        <title>Zhongshania sp. CAU 1632 isolated from seawater.</title>
        <authorList>
            <person name="Kim W."/>
        </authorList>
    </citation>
    <scope>NUCLEOTIDE SEQUENCE</scope>
    <source>
        <strain evidence="1">CAU 1632</strain>
    </source>
</reference>
<evidence type="ECO:0000313" key="1">
    <source>
        <dbReference type="EMBL" id="MBW2940679.1"/>
    </source>
</evidence>
<protein>
    <recommendedName>
        <fullName evidence="3">AttH domain-containing protein</fullName>
    </recommendedName>
</protein>
<comment type="caution">
    <text evidence="1">The sequence shown here is derived from an EMBL/GenBank/DDBJ whole genome shotgun (WGS) entry which is preliminary data.</text>
</comment>
<sequence length="313" mass="35766">MNELPQADRFCSETSDHPYWNESVWFSFSIPELRQHGLIQYYFRPNMNMLNGGPVLWDASGTNVWDCLYYNWSHLQAVPEGAEKFNMTANNSLAVKVLEPLKHYSITYDNEDFKLDLDWRAIAPMHVLKSNDPGQQWAQKFHMEQPGKLTGTLCRDGKEFSIDCFSMRDTSYGPRVYVKTSTGGYFWGISENSAFHAIAKGEGAEQSIIGGFLWRDGEMSSLMSGVRRVEEYGQYGPRLVSFEAEDQLGRVMYATGRIDEGLKFTGYTDRTVVWSLAEWDMDGVTHWGDNQEFCASLRFRRIARGVIKLGGQS</sequence>
<name>A0ABS6VRL3_9GAMM</name>
<proteinExistence type="predicted"/>
<gene>
    <name evidence="1" type="ORF">KXJ70_07835</name>
</gene>
<evidence type="ECO:0008006" key="3">
    <source>
        <dbReference type="Google" id="ProtNLM"/>
    </source>
</evidence>
<organism evidence="1 2">
    <name type="scientific">Zhongshania aquimaris</name>
    <dbReference type="NCBI Taxonomy" id="2857107"/>
    <lineage>
        <taxon>Bacteria</taxon>
        <taxon>Pseudomonadati</taxon>
        <taxon>Pseudomonadota</taxon>
        <taxon>Gammaproteobacteria</taxon>
        <taxon>Cellvibrionales</taxon>
        <taxon>Spongiibacteraceae</taxon>
        <taxon>Zhongshania</taxon>
    </lineage>
</organism>
<accession>A0ABS6VRL3</accession>
<dbReference type="EMBL" id="JAHWDQ010000001">
    <property type="protein sequence ID" value="MBW2940679.1"/>
    <property type="molecule type" value="Genomic_DNA"/>
</dbReference>